<evidence type="ECO:0000313" key="2">
    <source>
        <dbReference type="Proteomes" id="UP000321938"/>
    </source>
</evidence>
<sequence>MEKKLLIIFMIFALVSCQSKEKKLIGHWHEFKTNNSEYLNCYHITDSTFEINALTNMRYVYNRKELDIEKSEISSLAIENHGWTSDFKINGNKLTLNDSIFWVRQINNRKSFISDFSAGLLVNINPPETNNSEFDFISNDETFGNYILVGKLKNDVLSRFKHFDKDQYYIQLNDKIGKLEDIIPFLNCNHCDISKQIVLMNVDRNTPRKLLAEIESEMFSIYIKKNQIYYLKIDANELISGYNHSY</sequence>
<reference evidence="1 2" key="1">
    <citation type="submission" date="2019-08" db="EMBL/GenBank/DDBJ databases">
        <title>Genome of Psychroserpens burtonensis ACAM 167.</title>
        <authorList>
            <person name="Bowman J.P."/>
        </authorList>
    </citation>
    <scope>NUCLEOTIDE SEQUENCE [LARGE SCALE GENOMIC DNA]</scope>
    <source>
        <strain evidence="1 2">ACAM 167</strain>
    </source>
</reference>
<protein>
    <recommendedName>
        <fullName evidence="3">Lipoprotein</fullName>
    </recommendedName>
</protein>
<dbReference type="EMBL" id="VOSB01000008">
    <property type="protein sequence ID" value="TXE18395.1"/>
    <property type="molecule type" value="Genomic_DNA"/>
</dbReference>
<name>A0A5C7B9V2_9FLAO</name>
<dbReference type="AlphaFoldDB" id="A0A5C7B9V2"/>
<dbReference type="PROSITE" id="PS51257">
    <property type="entry name" value="PROKAR_LIPOPROTEIN"/>
    <property type="match status" value="1"/>
</dbReference>
<evidence type="ECO:0008006" key="3">
    <source>
        <dbReference type="Google" id="ProtNLM"/>
    </source>
</evidence>
<dbReference type="OrthoDB" id="1353923at2"/>
<dbReference type="RefSeq" id="WP_147231453.1">
    <property type="nucleotide sequence ID" value="NZ_VOSB01000008.1"/>
</dbReference>
<evidence type="ECO:0000313" key="1">
    <source>
        <dbReference type="EMBL" id="TXE18395.1"/>
    </source>
</evidence>
<accession>A0A5C7B9V2</accession>
<proteinExistence type="predicted"/>
<gene>
    <name evidence="1" type="ORF">ES692_07040</name>
</gene>
<dbReference type="Proteomes" id="UP000321938">
    <property type="component" value="Unassembled WGS sequence"/>
</dbReference>
<organism evidence="1 2">
    <name type="scientific">Psychroserpens burtonensis</name>
    <dbReference type="NCBI Taxonomy" id="49278"/>
    <lineage>
        <taxon>Bacteria</taxon>
        <taxon>Pseudomonadati</taxon>
        <taxon>Bacteroidota</taxon>
        <taxon>Flavobacteriia</taxon>
        <taxon>Flavobacteriales</taxon>
        <taxon>Flavobacteriaceae</taxon>
        <taxon>Psychroserpens</taxon>
    </lineage>
</organism>
<keyword evidence="2" id="KW-1185">Reference proteome</keyword>
<comment type="caution">
    <text evidence="1">The sequence shown here is derived from an EMBL/GenBank/DDBJ whole genome shotgun (WGS) entry which is preliminary data.</text>
</comment>